<evidence type="ECO:0000256" key="2">
    <source>
        <dbReference type="ARBA" id="ARBA00022448"/>
    </source>
</evidence>
<dbReference type="RefSeq" id="WP_097149943.1">
    <property type="nucleotide sequence ID" value="NZ_OBQC01000009.1"/>
</dbReference>
<comment type="similarity">
    <text evidence="1">Belongs to the ABC transporter superfamily.</text>
</comment>
<dbReference type="PANTHER" id="PTHR43776">
    <property type="entry name" value="TRANSPORT ATP-BINDING PROTEIN"/>
    <property type="match status" value="1"/>
</dbReference>
<dbReference type="SUPFAM" id="SSF52540">
    <property type="entry name" value="P-loop containing nucleoside triphosphate hydrolases"/>
    <property type="match status" value="1"/>
</dbReference>
<name>A0A285UG49_9BACL</name>
<evidence type="ECO:0000313" key="7">
    <source>
        <dbReference type="Proteomes" id="UP000219252"/>
    </source>
</evidence>
<dbReference type="PROSITE" id="PS00211">
    <property type="entry name" value="ABC_TRANSPORTER_1"/>
    <property type="match status" value="1"/>
</dbReference>
<accession>A0A285UG49</accession>
<keyword evidence="4 6" id="KW-0067">ATP-binding</keyword>
<dbReference type="Pfam" id="PF00005">
    <property type="entry name" value="ABC_tran"/>
    <property type="match status" value="1"/>
</dbReference>
<dbReference type="InterPro" id="IPR013563">
    <property type="entry name" value="Oligopep_ABC_C"/>
</dbReference>
<dbReference type="InterPro" id="IPR003439">
    <property type="entry name" value="ABC_transporter-like_ATP-bd"/>
</dbReference>
<organism evidence="6 7">
    <name type="scientific">Ureibacillus acetophenoni</name>
    <dbReference type="NCBI Taxonomy" id="614649"/>
    <lineage>
        <taxon>Bacteria</taxon>
        <taxon>Bacillati</taxon>
        <taxon>Bacillota</taxon>
        <taxon>Bacilli</taxon>
        <taxon>Bacillales</taxon>
        <taxon>Caryophanaceae</taxon>
        <taxon>Ureibacillus</taxon>
    </lineage>
</organism>
<evidence type="ECO:0000256" key="3">
    <source>
        <dbReference type="ARBA" id="ARBA00022741"/>
    </source>
</evidence>
<evidence type="ECO:0000259" key="5">
    <source>
        <dbReference type="PROSITE" id="PS50893"/>
    </source>
</evidence>
<dbReference type="GO" id="GO:0016887">
    <property type="term" value="F:ATP hydrolysis activity"/>
    <property type="evidence" value="ECO:0007669"/>
    <property type="project" value="InterPro"/>
</dbReference>
<dbReference type="InterPro" id="IPR003593">
    <property type="entry name" value="AAA+_ATPase"/>
</dbReference>
<evidence type="ECO:0000313" key="6">
    <source>
        <dbReference type="EMBL" id="SOC40904.1"/>
    </source>
</evidence>
<dbReference type="Proteomes" id="UP000219252">
    <property type="component" value="Unassembled WGS sequence"/>
</dbReference>
<dbReference type="InterPro" id="IPR027417">
    <property type="entry name" value="P-loop_NTPase"/>
</dbReference>
<dbReference type="GO" id="GO:0055085">
    <property type="term" value="P:transmembrane transport"/>
    <property type="evidence" value="ECO:0007669"/>
    <property type="project" value="UniProtKB-ARBA"/>
</dbReference>
<evidence type="ECO:0000256" key="1">
    <source>
        <dbReference type="ARBA" id="ARBA00005417"/>
    </source>
</evidence>
<dbReference type="GO" id="GO:0005524">
    <property type="term" value="F:ATP binding"/>
    <property type="evidence" value="ECO:0007669"/>
    <property type="project" value="UniProtKB-KW"/>
</dbReference>
<dbReference type="Pfam" id="PF08352">
    <property type="entry name" value="oligo_HPY"/>
    <property type="match status" value="1"/>
</dbReference>
<dbReference type="Gene3D" id="3.40.50.300">
    <property type="entry name" value="P-loop containing nucleotide triphosphate hydrolases"/>
    <property type="match status" value="1"/>
</dbReference>
<reference evidence="7" key="1">
    <citation type="submission" date="2017-08" db="EMBL/GenBank/DDBJ databases">
        <authorList>
            <person name="Varghese N."/>
            <person name="Submissions S."/>
        </authorList>
    </citation>
    <scope>NUCLEOTIDE SEQUENCE [LARGE SCALE GENOMIC DNA]</scope>
    <source>
        <strain evidence="7">JC23</strain>
    </source>
</reference>
<dbReference type="FunFam" id="3.40.50.300:FF:000016">
    <property type="entry name" value="Oligopeptide ABC transporter ATP-binding component"/>
    <property type="match status" value="1"/>
</dbReference>
<dbReference type="NCBIfam" id="TIGR01727">
    <property type="entry name" value="oligo_HPY"/>
    <property type="match status" value="1"/>
</dbReference>
<dbReference type="GO" id="GO:0015833">
    <property type="term" value="P:peptide transport"/>
    <property type="evidence" value="ECO:0007669"/>
    <property type="project" value="InterPro"/>
</dbReference>
<dbReference type="CDD" id="cd03257">
    <property type="entry name" value="ABC_NikE_OppD_transporters"/>
    <property type="match status" value="1"/>
</dbReference>
<keyword evidence="7" id="KW-1185">Reference proteome</keyword>
<dbReference type="AlphaFoldDB" id="A0A285UG49"/>
<evidence type="ECO:0000256" key="4">
    <source>
        <dbReference type="ARBA" id="ARBA00022840"/>
    </source>
</evidence>
<dbReference type="PROSITE" id="PS50893">
    <property type="entry name" value="ABC_TRANSPORTER_2"/>
    <property type="match status" value="1"/>
</dbReference>
<proteinExistence type="inferred from homology"/>
<dbReference type="OrthoDB" id="9802264at2"/>
<gene>
    <name evidence="6" type="ORF">SAMN05877842_10925</name>
</gene>
<keyword evidence="2" id="KW-0813">Transport</keyword>
<protein>
    <submittedName>
        <fullName evidence="6">Peptide/nickel transport system ATP-binding protein/oligopeptide transport system ATP-binding protein</fullName>
    </submittedName>
</protein>
<dbReference type="InterPro" id="IPR050319">
    <property type="entry name" value="ABC_transp_ATP-bind"/>
</dbReference>
<dbReference type="NCBIfam" id="NF008453">
    <property type="entry name" value="PRK11308.1"/>
    <property type="match status" value="1"/>
</dbReference>
<dbReference type="SMART" id="SM00382">
    <property type="entry name" value="AAA"/>
    <property type="match status" value="1"/>
</dbReference>
<sequence>MSTSTMKSVGQPLLEVRNLKKHYAVRNSLGKTTGYVRAINDISFTIYEGETYGLVGESGCGKSTTGRTLLRLVEPTSGEAQFNGNNIFDLNRKELRGIRKDLQMIFQDPHTSLDPKRKVGYSIEESLIINGVKSKEERKRLVTEMLVKLGFNENDYNRFPHEFSGGQRQRIGIARSLILNPKLIICDEPVSALDVSIQAQIINLLKDLQKQLTLSYLFISHDLSVVRHIADRIGVMYLGNLVEQGTTEEIFSNPLHPYTKGLLSAVPVINESSEREKIEITGEIPSPINPPSGCVFRTRCPFAFERCSQESPAEIHVGEHRSVKCHLYDHK</sequence>
<dbReference type="InterPro" id="IPR017871">
    <property type="entry name" value="ABC_transporter-like_CS"/>
</dbReference>
<dbReference type="PANTHER" id="PTHR43776:SF8">
    <property type="entry name" value="ABC TRANSPORTER, ATP-BINDING PROTEIN"/>
    <property type="match status" value="1"/>
</dbReference>
<keyword evidence="3" id="KW-0547">Nucleotide-binding</keyword>
<feature type="domain" description="ABC transporter" evidence="5">
    <location>
        <begin position="14"/>
        <end position="263"/>
    </location>
</feature>
<dbReference type="EMBL" id="OBQC01000009">
    <property type="protein sequence ID" value="SOC40904.1"/>
    <property type="molecule type" value="Genomic_DNA"/>
</dbReference>